<feature type="domain" description="N-acetyltransferase" evidence="9">
    <location>
        <begin position="102"/>
        <end position="266"/>
    </location>
</feature>
<feature type="transmembrane region" description="Helical" evidence="8">
    <location>
        <begin position="436"/>
        <end position="461"/>
    </location>
</feature>
<dbReference type="GO" id="GO:0000026">
    <property type="term" value="F:alpha-1,2-mannosyltransferase activity"/>
    <property type="evidence" value="ECO:0007669"/>
    <property type="project" value="TreeGrafter"/>
</dbReference>
<organism evidence="10 11">
    <name type="scientific">Cannabis sativa</name>
    <name type="common">Hemp</name>
    <name type="synonym">Marijuana</name>
    <dbReference type="NCBI Taxonomy" id="3483"/>
    <lineage>
        <taxon>Eukaryota</taxon>
        <taxon>Viridiplantae</taxon>
        <taxon>Streptophyta</taxon>
        <taxon>Embryophyta</taxon>
        <taxon>Tracheophyta</taxon>
        <taxon>Spermatophyta</taxon>
        <taxon>Magnoliopsida</taxon>
        <taxon>eudicotyledons</taxon>
        <taxon>Gunneridae</taxon>
        <taxon>Pentapetalae</taxon>
        <taxon>rosids</taxon>
        <taxon>fabids</taxon>
        <taxon>Rosales</taxon>
        <taxon>Cannabaceae</taxon>
        <taxon>Cannabis</taxon>
    </lineage>
</organism>
<dbReference type="InterPro" id="IPR016181">
    <property type="entry name" value="Acyl_CoA_acyltransferase"/>
</dbReference>
<evidence type="ECO:0000256" key="4">
    <source>
        <dbReference type="ARBA" id="ARBA00022692"/>
    </source>
</evidence>
<keyword evidence="7 8" id="KW-0472">Membrane</keyword>
<evidence type="ECO:0000259" key="9">
    <source>
        <dbReference type="PROSITE" id="PS51186"/>
    </source>
</evidence>
<reference evidence="10" key="1">
    <citation type="submission" date="2018-11" db="EMBL/GenBank/DDBJ databases">
        <authorList>
            <person name="Grassa J C."/>
        </authorList>
    </citation>
    <scope>NUCLEOTIDE SEQUENCE [LARGE SCALE GENOMIC DNA]</scope>
</reference>
<reference evidence="10" key="2">
    <citation type="submission" date="2021-03" db="UniProtKB">
        <authorList>
            <consortium name="EnsemblPlants"/>
        </authorList>
    </citation>
    <scope>IDENTIFICATION</scope>
</reference>
<keyword evidence="6 8" id="KW-1133">Transmembrane helix</keyword>
<dbReference type="GO" id="GO:0006506">
    <property type="term" value="P:GPI anchor biosynthetic process"/>
    <property type="evidence" value="ECO:0007669"/>
    <property type="project" value="TreeGrafter"/>
</dbReference>
<sequence>MALLSSTPPLPIPNRSWTCTTSPSPFTISLPSAARCRHRRRLASIVAVCTDNQTIPPFTIDHSAVSVAEAFSEDQLWATASLRVRSFYDFKAASFRIEDHKKHLAEREFEALKERIAGKREEFKRVSCINATVPLSQISNLSEDFCSACKFSHDGEERVVIGSLDLNQCMRLPDEIAGRRPEGIGADFARAYLSNVCVASELHRNGLGYAVVAKSKLVAQEWGISDLYVHVAVDNEPAKKLYIKSGFTHESDEPAWQARFLDRPRRILLWTVSQVGKTMRQRNKAVFTGNPNLHGSVSEKTEEDQDFSPSSLSPRRVFAICLAFRFVNALLVQTYFNPDEHWQALEVAHRIAFGYGHLTWEWKKGIRSYLHPLIFALFYKVLALLGLDTPLFMIKAPRLLQSMFSAVGDLYLYKLSVIVFGERVAKWTLFAQLTNWFMFFCITRTLSNTLETVLTLVSLYYWPCLRPSSSKLPLMSRKWGLAMAALACGIRPTSAIIWLYVGLLELYETRDRLRFIFLEVAPIGVLVLGLTSILDRLMYGSWIIVPLNFLKFNFLSSGGDYYGTHKWHWYFSQGFTVMLFTFLPFSIAGIMQSKKWKLSGLIAWVLGLYSVLGHKEFRFVLPVLPIALMFSGYSLARISISDSPNGKRKGSSNISSKWPRKMLLAIFFLLATNIPMALYMSLYHQRGTEDVMNYLSKEALNQKVESILFLMPCHATPYYSTLHRNIPMRFLDCTPSDTKGIPDESDRFMMDPVDFTSEYAKNWSLPSHIVLYEPEEKLLRDFLVLHSFRQEKRFFHAHFKVDRDLQASVVVYVLTDQ</sequence>
<feature type="transmembrane region" description="Helical" evidence="8">
    <location>
        <begin position="661"/>
        <end position="682"/>
    </location>
</feature>
<dbReference type="Proteomes" id="UP000596661">
    <property type="component" value="Chromosome 8"/>
</dbReference>
<dbReference type="Pfam" id="PF00583">
    <property type="entry name" value="Acetyltransf_1"/>
    <property type="match status" value="1"/>
</dbReference>
<feature type="transmembrane region" description="Helical" evidence="8">
    <location>
        <begin position="619"/>
        <end position="640"/>
    </location>
</feature>
<evidence type="ECO:0000256" key="8">
    <source>
        <dbReference type="RuleBase" id="RU363075"/>
    </source>
</evidence>
<comment type="subcellular location">
    <subcellularLocation>
        <location evidence="1 8">Endoplasmic reticulum membrane</location>
        <topology evidence="1 8">Multi-pass membrane protein</topology>
    </subcellularLocation>
</comment>
<feature type="transmembrane region" description="Helical" evidence="8">
    <location>
        <begin position="513"/>
        <end position="530"/>
    </location>
</feature>
<evidence type="ECO:0000313" key="10">
    <source>
        <dbReference type="EnsemblPlants" id="cds.evm.model.08.277"/>
    </source>
</evidence>
<proteinExistence type="inferred from homology"/>
<evidence type="ECO:0000256" key="1">
    <source>
        <dbReference type="ARBA" id="ARBA00004477"/>
    </source>
</evidence>
<evidence type="ECO:0000256" key="7">
    <source>
        <dbReference type="ARBA" id="ARBA00023136"/>
    </source>
</evidence>
<evidence type="ECO:0000256" key="2">
    <source>
        <dbReference type="ARBA" id="ARBA00022676"/>
    </source>
</evidence>
<dbReference type="GO" id="GO:0016747">
    <property type="term" value="F:acyltransferase activity, transferring groups other than amino-acyl groups"/>
    <property type="evidence" value="ECO:0007669"/>
    <property type="project" value="InterPro"/>
</dbReference>
<keyword evidence="2 8" id="KW-0328">Glycosyltransferase</keyword>
<dbReference type="EMBL" id="UZAU01000681">
    <property type="status" value="NOT_ANNOTATED_CDS"/>
    <property type="molecule type" value="Genomic_DNA"/>
</dbReference>
<comment type="similarity">
    <text evidence="8">Belongs to the glycosyltransferase 22 family.</text>
</comment>
<dbReference type="FunFam" id="3.40.630.30:FF:000231">
    <property type="entry name" value="uncharacterized protein LOC106768637"/>
    <property type="match status" value="1"/>
</dbReference>
<feature type="transmembrane region" description="Helical" evidence="8">
    <location>
        <begin position="369"/>
        <end position="387"/>
    </location>
</feature>
<keyword evidence="3" id="KW-0808">Transferase</keyword>
<evidence type="ECO:0000256" key="5">
    <source>
        <dbReference type="ARBA" id="ARBA00022824"/>
    </source>
</evidence>
<accession>A0A803QAR1</accession>
<dbReference type="SUPFAM" id="SSF55729">
    <property type="entry name" value="Acyl-CoA N-acyltransferases (Nat)"/>
    <property type="match status" value="1"/>
</dbReference>
<feature type="transmembrane region" description="Helical" evidence="8">
    <location>
        <begin position="537"/>
        <end position="555"/>
    </location>
</feature>
<dbReference type="PANTHER" id="PTHR22760:SF4">
    <property type="entry name" value="GPI MANNOSYLTRANSFERASE 3"/>
    <property type="match status" value="1"/>
</dbReference>
<protein>
    <recommendedName>
        <fullName evidence="8">Mannosyltransferase</fullName>
        <ecNumber evidence="8">2.4.1.-</ecNumber>
    </recommendedName>
</protein>
<dbReference type="PANTHER" id="PTHR22760">
    <property type="entry name" value="GLYCOSYLTRANSFERASE"/>
    <property type="match status" value="1"/>
</dbReference>
<dbReference type="Pfam" id="PF03901">
    <property type="entry name" value="Glyco_transf_22"/>
    <property type="match status" value="1"/>
</dbReference>
<keyword evidence="4 8" id="KW-0812">Transmembrane</keyword>
<evidence type="ECO:0000256" key="3">
    <source>
        <dbReference type="ARBA" id="ARBA00022679"/>
    </source>
</evidence>
<dbReference type="EnsemblPlants" id="evm.model.08.277">
    <property type="protein sequence ID" value="cds.evm.model.08.277"/>
    <property type="gene ID" value="evm.TU.08.277"/>
</dbReference>
<dbReference type="EC" id="2.4.1.-" evidence="8"/>
<dbReference type="PROSITE" id="PS51186">
    <property type="entry name" value="GNAT"/>
    <property type="match status" value="1"/>
</dbReference>
<dbReference type="Gene3D" id="3.40.630.30">
    <property type="match status" value="1"/>
</dbReference>
<dbReference type="OMA" id="FTSEYAK"/>
<evidence type="ECO:0000313" key="11">
    <source>
        <dbReference type="Proteomes" id="UP000596661"/>
    </source>
</evidence>
<dbReference type="InterPro" id="IPR005599">
    <property type="entry name" value="GPI_mannosylTrfase"/>
</dbReference>
<dbReference type="InterPro" id="IPR000182">
    <property type="entry name" value="GNAT_dom"/>
</dbReference>
<name>A0A803QAR1_CANSA</name>
<dbReference type="Gramene" id="evm.model.08.277">
    <property type="protein sequence ID" value="cds.evm.model.08.277"/>
    <property type="gene ID" value="evm.TU.08.277"/>
</dbReference>
<evidence type="ECO:0000256" key="6">
    <source>
        <dbReference type="ARBA" id="ARBA00022989"/>
    </source>
</evidence>
<keyword evidence="5 8" id="KW-0256">Endoplasmic reticulum</keyword>
<dbReference type="AlphaFoldDB" id="A0A803QAR1"/>
<feature type="transmembrane region" description="Helical" evidence="8">
    <location>
        <begin position="481"/>
        <end position="501"/>
    </location>
</feature>
<feature type="transmembrane region" description="Helical" evidence="8">
    <location>
        <begin position="567"/>
        <end position="589"/>
    </location>
</feature>
<dbReference type="GO" id="GO:0005789">
    <property type="term" value="C:endoplasmic reticulum membrane"/>
    <property type="evidence" value="ECO:0007669"/>
    <property type="project" value="UniProtKB-SubCell"/>
</dbReference>
<keyword evidence="11" id="KW-1185">Reference proteome</keyword>